<proteinExistence type="predicted"/>
<feature type="domain" description="GGDEF" evidence="3">
    <location>
        <begin position="357"/>
        <end position="483"/>
    </location>
</feature>
<evidence type="ECO:0000259" key="3">
    <source>
        <dbReference type="PROSITE" id="PS50887"/>
    </source>
</evidence>
<dbReference type="SUPFAM" id="SSF55073">
    <property type="entry name" value="Nucleotide cyclase"/>
    <property type="match status" value="1"/>
</dbReference>
<dbReference type="Pfam" id="PF00990">
    <property type="entry name" value="GGDEF"/>
    <property type="match status" value="1"/>
</dbReference>
<organism evidence="4 5">
    <name type="scientific">Anaerotignum lactatifermentans</name>
    <dbReference type="NCBI Taxonomy" id="160404"/>
    <lineage>
        <taxon>Bacteria</taxon>
        <taxon>Bacillati</taxon>
        <taxon>Bacillota</taxon>
        <taxon>Clostridia</taxon>
        <taxon>Lachnospirales</taxon>
        <taxon>Anaerotignaceae</taxon>
        <taxon>Anaerotignum</taxon>
    </lineage>
</organism>
<sequence>MDEKSLKKRLIKITLITIIGSVLLTLVGVGLIAYAGKAAESSDHTQMVAETQDYRDRIFKQMNKNLQILSTLSKVFDVTEIAQSHEKIKEIITEANAANDFVSLLFIQNDGYMVLSSIKRGTMEDLTLGDLSEYSVDAINRAFQGESVASKVFDSKFYDEKIFVYAMPVYKDDEIIGVLAAGDTIEIFTDIANGENVMDGSGYIHIINTKGEFLVRSENSIIKDQFETILDCSFISDQTKNEMRYALENGETMFGSFSYGGSEYHFYLEPMNLNGWYLYCANEVWGSTLSTGNILIIISGILFLLLILYNALLFVGYYQIRKSSKRLLQIAYWDQLTGAENVMKFDYEYQEMIRTRKDYCTVALNIHNFKSVNDLFGKDQGDRVLCYLKRIIETNLKEGEFFCRSSGDTFFLLLFEVDEKVILERIGKIISDVRNASVLHGDFSYELSLYSGAAVRGDREKTLVAMQSIKNAHQKDVVFYNQEIHEIIRRKNSIESYMHLALKNREFKLFLQPKYSLKDNTLVGAEALVRWQNPDGSYRYPNEFIPLFEKNGFCLKLDMYMVEKACAQIREWMDAGIEPIGISVNQSKLLFSDRNYPNNLEQIVKKYGVPASLITLEILEGVAENDMNLLNQQINALHEKGFKVSMDDFGSGYSSLNMLYQLKIDELKLDRGFMRKVTDGDDERRRVILSQIIQFAKTLGISTVAEGIETEEDKNNMTHLACDYGQGYYFEKPIKAKEFSRIYMSSPAR</sequence>
<dbReference type="SUPFAM" id="SSF141868">
    <property type="entry name" value="EAL domain-like"/>
    <property type="match status" value="1"/>
</dbReference>
<dbReference type="PANTHER" id="PTHR33121">
    <property type="entry name" value="CYCLIC DI-GMP PHOSPHODIESTERASE PDEF"/>
    <property type="match status" value="1"/>
</dbReference>
<dbReference type="InterPro" id="IPR035919">
    <property type="entry name" value="EAL_sf"/>
</dbReference>
<evidence type="ECO:0000259" key="2">
    <source>
        <dbReference type="PROSITE" id="PS50883"/>
    </source>
</evidence>
<comment type="caution">
    <text evidence="4">The sequence shown here is derived from an EMBL/GenBank/DDBJ whole genome shotgun (WGS) entry which is preliminary data.</text>
</comment>
<evidence type="ECO:0000313" key="4">
    <source>
        <dbReference type="EMBL" id="MBM6878736.1"/>
    </source>
</evidence>
<name>A0ABS2GB67_9FIRM</name>
<keyword evidence="1" id="KW-0812">Transmembrane</keyword>
<dbReference type="InterPro" id="IPR000160">
    <property type="entry name" value="GGDEF_dom"/>
</dbReference>
<dbReference type="Pfam" id="PF00563">
    <property type="entry name" value="EAL"/>
    <property type="match status" value="1"/>
</dbReference>
<dbReference type="SMART" id="SM00267">
    <property type="entry name" value="GGDEF"/>
    <property type="match status" value="1"/>
</dbReference>
<keyword evidence="1" id="KW-0472">Membrane</keyword>
<dbReference type="Proteomes" id="UP000729290">
    <property type="component" value="Unassembled WGS sequence"/>
</dbReference>
<protein>
    <submittedName>
        <fullName evidence="4">EAL domain-containing protein</fullName>
    </submittedName>
</protein>
<evidence type="ECO:0000313" key="5">
    <source>
        <dbReference type="Proteomes" id="UP000729290"/>
    </source>
</evidence>
<dbReference type="RefSeq" id="WP_205134396.1">
    <property type="nucleotide sequence ID" value="NZ_JACSNT010000018.1"/>
</dbReference>
<dbReference type="PROSITE" id="PS50883">
    <property type="entry name" value="EAL"/>
    <property type="match status" value="1"/>
</dbReference>
<dbReference type="NCBIfam" id="TIGR00254">
    <property type="entry name" value="GGDEF"/>
    <property type="match status" value="1"/>
</dbReference>
<dbReference type="InterPro" id="IPR050706">
    <property type="entry name" value="Cyclic-di-GMP_PDE-like"/>
</dbReference>
<dbReference type="InterPro" id="IPR029787">
    <property type="entry name" value="Nucleotide_cyclase"/>
</dbReference>
<dbReference type="Gene3D" id="3.30.70.270">
    <property type="match status" value="1"/>
</dbReference>
<feature type="domain" description="EAL" evidence="2">
    <location>
        <begin position="491"/>
        <end position="747"/>
    </location>
</feature>
<dbReference type="EMBL" id="JACSNV010000020">
    <property type="protein sequence ID" value="MBM6878736.1"/>
    <property type="molecule type" value="Genomic_DNA"/>
</dbReference>
<evidence type="ECO:0000256" key="1">
    <source>
        <dbReference type="SAM" id="Phobius"/>
    </source>
</evidence>
<reference evidence="4 5" key="1">
    <citation type="journal article" date="2021" name="Sci. Rep.">
        <title>The distribution of antibiotic resistance genes in chicken gut microbiota commensals.</title>
        <authorList>
            <person name="Juricova H."/>
            <person name="Matiasovicova J."/>
            <person name="Kubasova T."/>
            <person name="Cejkova D."/>
            <person name="Rychlik I."/>
        </authorList>
    </citation>
    <scope>NUCLEOTIDE SEQUENCE [LARGE SCALE GENOMIC DNA]</scope>
    <source>
        <strain evidence="4 5">An431b</strain>
    </source>
</reference>
<feature type="transmembrane region" description="Helical" evidence="1">
    <location>
        <begin position="12"/>
        <end position="36"/>
    </location>
</feature>
<keyword evidence="1" id="KW-1133">Transmembrane helix</keyword>
<dbReference type="InterPro" id="IPR001633">
    <property type="entry name" value="EAL_dom"/>
</dbReference>
<dbReference type="SMART" id="SM00052">
    <property type="entry name" value="EAL"/>
    <property type="match status" value="1"/>
</dbReference>
<dbReference type="InterPro" id="IPR043128">
    <property type="entry name" value="Rev_trsase/Diguanyl_cyclase"/>
</dbReference>
<dbReference type="PANTHER" id="PTHR33121:SF70">
    <property type="entry name" value="SIGNALING PROTEIN YKOW"/>
    <property type="match status" value="1"/>
</dbReference>
<feature type="transmembrane region" description="Helical" evidence="1">
    <location>
        <begin position="294"/>
        <end position="318"/>
    </location>
</feature>
<accession>A0ABS2GB67</accession>
<dbReference type="CDD" id="cd01948">
    <property type="entry name" value="EAL"/>
    <property type="match status" value="1"/>
</dbReference>
<keyword evidence="5" id="KW-1185">Reference proteome</keyword>
<dbReference type="Gene3D" id="3.30.450.20">
    <property type="entry name" value="PAS domain"/>
    <property type="match status" value="1"/>
</dbReference>
<gene>
    <name evidence="4" type="ORF">H9X83_11305</name>
</gene>
<dbReference type="PROSITE" id="PS50887">
    <property type="entry name" value="GGDEF"/>
    <property type="match status" value="1"/>
</dbReference>
<dbReference type="Gene3D" id="3.20.20.450">
    <property type="entry name" value="EAL domain"/>
    <property type="match status" value="1"/>
</dbReference>